<dbReference type="InterPro" id="IPR013320">
    <property type="entry name" value="ConA-like_dom_sf"/>
</dbReference>
<gene>
    <name evidence="1" type="ORF">GCM10017620_20380</name>
</gene>
<organism evidence="1 2">
    <name type="scientific">Brevundimonas intermedia</name>
    <dbReference type="NCBI Taxonomy" id="74315"/>
    <lineage>
        <taxon>Bacteria</taxon>
        <taxon>Pseudomonadati</taxon>
        <taxon>Pseudomonadota</taxon>
        <taxon>Alphaproteobacteria</taxon>
        <taxon>Caulobacterales</taxon>
        <taxon>Caulobacteraceae</taxon>
        <taxon>Brevundimonas</taxon>
    </lineage>
</organism>
<keyword evidence="2" id="KW-1185">Reference proteome</keyword>
<sequence>MFLDAHPLAGATAFTFEALFRPEGGAFEQRWFHLQEIGPDGKPTDTRILFEIRTRDGEWWLDAFAKGPGYNHTLITEAKRFPVGRWFHVAQTFDGTVYSSFVDGVLQDRAPLAFTPQGQGRCSVGCRYNRVSPFRGAVRAAAFDRQARSPAAFVLPRG</sequence>
<name>A0ABQ5TAB8_9CAUL</name>
<dbReference type="SUPFAM" id="SSF49899">
    <property type="entry name" value="Concanavalin A-like lectins/glucanases"/>
    <property type="match status" value="1"/>
</dbReference>
<proteinExistence type="predicted"/>
<dbReference type="Gene3D" id="2.60.120.200">
    <property type="match status" value="1"/>
</dbReference>
<reference evidence="1" key="1">
    <citation type="journal article" date="2014" name="Int. J. Syst. Evol. Microbiol.">
        <title>Complete genome of a new Firmicutes species belonging to the dominant human colonic microbiota ('Ruminococcus bicirculans') reveals two chromosomes and a selective capacity to utilize plant glucans.</title>
        <authorList>
            <consortium name="NISC Comparative Sequencing Program"/>
            <person name="Wegmann U."/>
            <person name="Louis P."/>
            <person name="Goesmann A."/>
            <person name="Henrissat B."/>
            <person name="Duncan S.H."/>
            <person name="Flint H.J."/>
        </authorList>
    </citation>
    <scope>NUCLEOTIDE SEQUENCE</scope>
    <source>
        <strain evidence="1">VKM B-1499</strain>
    </source>
</reference>
<dbReference type="EMBL" id="BSFD01000005">
    <property type="protein sequence ID" value="GLK49065.1"/>
    <property type="molecule type" value="Genomic_DNA"/>
</dbReference>
<comment type="caution">
    <text evidence="1">The sequence shown here is derived from an EMBL/GenBank/DDBJ whole genome shotgun (WGS) entry which is preliminary data.</text>
</comment>
<dbReference type="Proteomes" id="UP001143509">
    <property type="component" value="Unassembled WGS sequence"/>
</dbReference>
<reference evidence="1" key="2">
    <citation type="submission" date="2023-01" db="EMBL/GenBank/DDBJ databases">
        <authorList>
            <person name="Sun Q."/>
            <person name="Evtushenko L."/>
        </authorList>
    </citation>
    <scope>NUCLEOTIDE SEQUENCE</scope>
    <source>
        <strain evidence="1">VKM B-1499</strain>
    </source>
</reference>
<evidence type="ECO:0008006" key="3">
    <source>
        <dbReference type="Google" id="ProtNLM"/>
    </source>
</evidence>
<dbReference type="Pfam" id="PF13385">
    <property type="entry name" value="Laminin_G_3"/>
    <property type="match status" value="1"/>
</dbReference>
<evidence type="ECO:0000313" key="1">
    <source>
        <dbReference type="EMBL" id="GLK49065.1"/>
    </source>
</evidence>
<evidence type="ECO:0000313" key="2">
    <source>
        <dbReference type="Proteomes" id="UP001143509"/>
    </source>
</evidence>
<accession>A0ABQ5TAB8</accession>
<protein>
    <recommendedName>
        <fullName evidence="3">LamG domain-containing protein</fullName>
    </recommendedName>
</protein>